<reference evidence="9" key="1">
    <citation type="submission" date="2016-10" db="EMBL/GenBank/DDBJ databases">
        <authorList>
            <person name="Varghese N."/>
            <person name="Submissions S."/>
        </authorList>
    </citation>
    <scope>NUCLEOTIDE SEQUENCE [LARGE SCALE GENOMIC DNA]</scope>
    <source>
        <strain evidence="9">CGMCC 1.10789</strain>
    </source>
</reference>
<evidence type="ECO:0000256" key="5">
    <source>
        <dbReference type="ARBA" id="ARBA00023004"/>
    </source>
</evidence>
<gene>
    <name evidence="8" type="ORF">SAMN05216257_10852</name>
</gene>
<evidence type="ECO:0000256" key="1">
    <source>
        <dbReference type="ARBA" id="ARBA00004196"/>
    </source>
</evidence>
<dbReference type="InterPro" id="IPR009056">
    <property type="entry name" value="Cyt_c-like_dom"/>
</dbReference>
<dbReference type="GO" id="GO:0009055">
    <property type="term" value="F:electron transfer activity"/>
    <property type="evidence" value="ECO:0007669"/>
    <property type="project" value="InterPro"/>
</dbReference>
<dbReference type="AlphaFoldDB" id="A0A1G9GQ46"/>
<comment type="subcellular location">
    <subcellularLocation>
        <location evidence="1">Cell envelope</location>
    </subcellularLocation>
</comment>
<name>A0A1G9GQ46_9RHOB</name>
<keyword evidence="9" id="KW-1185">Reference proteome</keyword>
<keyword evidence="3 6" id="KW-0479">Metal-binding</keyword>
<dbReference type="Pfam" id="PF03150">
    <property type="entry name" value="CCP_MauG"/>
    <property type="match status" value="1"/>
</dbReference>
<dbReference type="RefSeq" id="WP_092501183.1">
    <property type="nucleotide sequence ID" value="NZ_FNFV01000008.1"/>
</dbReference>
<dbReference type="GO" id="GO:0020037">
    <property type="term" value="F:heme binding"/>
    <property type="evidence" value="ECO:0007669"/>
    <property type="project" value="InterPro"/>
</dbReference>
<accession>A0A1G9GQ46</accession>
<evidence type="ECO:0000313" key="8">
    <source>
        <dbReference type="EMBL" id="SDL02722.1"/>
    </source>
</evidence>
<protein>
    <submittedName>
        <fullName evidence="8">Cytochrome c peroxidase</fullName>
    </submittedName>
</protein>
<dbReference type="Proteomes" id="UP000199328">
    <property type="component" value="Unassembled WGS sequence"/>
</dbReference>
<evidence type="ECO:0000259" key="7">
    <source>
        <dbReference type="PROSITE" id="PS51007"/>
    </source>
</evidence>
<dbReference type="GO" id="GO:0046872">
    <property type="term" value="F:metal ion binding"/>
    <property type="evidence" value="ECO:0007669"/>
    <property type="project" value="UniProtKB-KW"/>
</dbReference>
<dbReference type="GO" id="GO:0004130">
    <property type="term" value="F:cytochrome-c peroxidase activity"/>
    <property type="evidence" value="ECO:0007669"/>
    <property type="project" value="TreeGrafter"/>
</dbReference>
<proteinExistence type="predicted"/>
<dbReference type="PANTHER" id="PTHR30600">
    <property type="entry name" value="CYTOCHROME C PEROXIDASE-RELATED"/>
    <property type="match status" value="1"/>
</dbReference>
<keyword evidence="8" id="KW-0575">Peroxidase</keyword>
<dbReference type="InterPro" id="IPR004852">
    <property type="entry name" value="Di-haem_cyt_c_peroxidsae"/>
</dbReference>
<keyword evidence="2 6" id="KW-0349">Heme</keyword>
<dbReference type="OrthoDB" id="9805202at2"/>
<dbReference type="SUPFAM" id="SSF46626">
    <property type="entry name" value="Cytochrome c"/>
    <property type="match status" value="2"/>
</dbReference>
<organism evidence="8 9">
    <name type="scientific">Meinhardsimonia xiamenensis</name>
    <dbReference type="NCBI Taxonomy" id="990712"/>
    <lineage>
        <taxon>Bacteria</taxon>
        <taxon>Pseudomonadati</taxon>
        <taxon>Pseudomonadota</taxon>
        <taxon>Alphaproteobacteria</taxon>
        <taxon>Rhodobacterales</taxon>
        <taxon>Paracoccaceae</taxon>
        <taxon>Meinhardsimonia</taxon>
    </lineage>
</organism>
<dbReference type="EMBL" id="FNFV01000008">
    <property type="protein sequence ID" value="SDL02722.1"/>
    <property type="molecule type" value="Genomic_DNA"/>
</dbReference>
<dbReference type="PROSITE" id="PS51007">
    <property type="entry name" value="CYTC"/>
    <property type="match status" value="2"/>
</dbReference>
<dbReference type="GO" id="GO:0030313">
    <property type="term" value="C:cell envelope"/>
    <property type="evidence" value="ECO:0007669"/>
    <property type="project" value="UniProtKB-SubCell"/>
</dbReference>
<evidence type="ECO:0000313" key="9">
    <source>
        <dbReference type="Proteomes" id="UP000199328"/>
    </source>
</evidence>
<feature type="domain" description="Cytochrome c" evidence="7">
    <location>
        <begin position="272"/>
        <end position="436"/>
    </location>
</feature>
<dbReference type="STRING" id="990712.SAMN05216257_10852"/>
<dbReference type="InterPro" id="IPR051395">
    <property type="entry name" value="Cytochrome_c_Peroxidase/MauG"/>
</dbReference>
<evidence type="ECO:0000256" key="3">
    <source>
        <dbReference type="ARBA" id="ARBA00022723"/>
    </source>
</evidence>
<keyword evidence="5 6" id="KW-0408">Iron</keyword>
<dbReference type="InterPro" id="IPR036909">
    <property type="entry name" value="Cyt_c-like_dom_sf"/>
</dbReference>
<evidence type="ECO:0000256" key="4">
    <source>
        <dbReference type="ARBA" id="ARBA00023002"/>
    </source>
</evidence>
<evidence type="ECO:0000256" key="6">
    <source>
        <dbReference type="PROSITE-ProRule" id="PRU00433"/>
    </source>
</evidence>
<feature type="domain" description="Cytochrome c" evidence="7">
    <location>
        <begin position="56"/>
        <end position="186"/>
    </location>
</feature>
<keyword evidence="4" id="KW-0560">Oxidoreductase</keyword>
<evidence type="ECO:0000256" key="2">
    <source>
        <dbReference type="ARBA" id="ARBA00022617"/>
    </source>
</evidence>
<sequence>MRRRSRKHRHHCKSGQHPLHLALVLLLGLAPPVFAFERDSLPPPLTPEDFLPADPAKAAIGRLLFYDKILSGNQNISCGTCHHHDFGSADGLSLGIGEGGVGVGPERTAGEGAARIRKRVPRNAPGLWNLGHRSVTALFHDGRVSVSDLYGNGFNTPAEEWLPQGLDNVLAAQALFPLAAQFEMAGNPGENEVAGAVHDRIDKGWPIIARRVRAIPEYAEMFIAAFDDVTRAEDITIVHIANAIAAFEITEFTNFDSPFDAYLAGDETALDPAQKRGMELFYGKAGCSSCHSGPLLTDHGFHAVGLPAFGPGRTRAHDPMPRDVGRMAESDRLEDAYRFRTPALRNVGLTAPYGHNGAWPGLREMVVQMLDPQAARAAWSPEKARLPEAPLLAATDFVILQDRREMARQEAAIELAPKRLTDAEIDDIVAFLHALTGRTAKARPLGRPERVPSGLPVD</sequence>
<dbReference type="Gene3D" id="1.10.760.10">
    <property type="entry name" value="Cytochrome c-like domain"/>
    <property type="match status" value="2"/>
</dbReference>